<dbReference type="RefSeq" id="WP_006337623.1">
    <property type="nucleotide sequence ID" value="NZ_BAHC01000197.1"/>
</dbReference>
<keyword evidence="4" id="KW-1185">Reference proteome</keyword>
<feature type="domain" description="XdhC- CoxI" evidence="1">
    <location>
        <begin position="18"/>
        <end position="81"/>
    </location>
</feature>
<gene>
    <name evidence="3" type="ORF">GORHZ_197_00530</name>
</gene>
<feature type="domain" description="XdhC Rossmann" evidence="2">
    <location>
        <begin position="123"/>
        <end position="240"/>
    </location>
</feature>
<dbReference type="InterPro" id="IPR003777">
    <property type="entry name" value="XdhC_CoxI"/>
</dbReference>
<protein>
    <recommendedName>
        <fullName evidence="5">Xanthine dehydrogenase accessory factor</fullName>
    </recommendedName>
</protein>
<sequence>MPPEGRESLTELAAELSRARIAYARATVVRAQPPTSAHAGDQALVTADGQMHGFVGGQCAAESVRLAAVDAIDSGEGVLLRILPDDADTFPETPGARVAVNPCLSGGALEVFIEPVRSAQVIHVVGETPIAQAVVDQAQLLGFEVTQEDSSSSDESGAGVDGAVASIVSMHGGDEARQIRAALDRDVPFVGLVASHTRGAALLDAMELSESQRDRVHTPVGLDIGAVTPAEIALSVLAQVVSAIRRDGMRAPRAEAARDTGRDEHPYTAMTPDILREVDPVCGMTVIVTDDTPHHHDGSGSHWFCCTGCRDTFIARASGGLQAAR</sequence>
<name>K6WGK6_9ACTN</name>
<dbReference type="OrthoDB" id="5242066at2"/>
<dbReference type="eggNOG" id="COG1975">
    <property type="taxonomic scope" value="Bacteria"/>
</dbReference>
<dbReference type="PANTHER" id="PTHR30388:SF4">
    <property type="entry name" value="MOLYBDENUM COFACTOR INSERTION CHAPERONE PAOD"/>
    <property type="match status" value="1"/>
</dbReference>
<evidence type="ECO:0000313" key="3">
    <source>
        <dbReference type="EMBL" id="GAB92896.1"/>
    </source>
</evidence>
<dbReference type="EMBL" id="BAHC01000197">
    <property type="protein sequence ID" value="GAB92896.1"/>
    <property type="molecule type" value="Genomic_DNA"/>
</dbReference>
<dbReference type="PANTHER" id="PTHR30388">
    <property type="entry name" value="ALDEHYDE OXIDOREDUCTASE MOLYBDENUM COFACTOR ASSEMBLY PROTEIN"/>
    <property type="match status" value="1"/>
</dbReference>
<dbReference type="Pfam" id="PF13478">
    <property type="entry name" value="XdhC_C"/>
    <property type="match status" value="1"/>
</dbReference>
<evidence type="ECO:0000259" key="2">
    <source>
        <dbReference type="Pfam" id="PF13478"/>
    </source>
</evidence>
<dbReference type="Gene3D" id="3.40.50.720">
    <property type="entry name" value="NAD(P)-binding Rossmann-like Domain"/>
    <property type="match status" value="1"/>
</dbReference>
<reference evidence="3 4" key="1">
    <citation type="submission" date="2012-08" db="EMBL/GenBank/DDBJ databases">
        <title>Whole genome shotgun sequence of Gordonia rhizosphera NBRC 16068.</title>
        <authorList>
            <person name="Takarada H."/>
            <person name="Isaki S."/>
            <person name="Hosoyama A."/>
            <person name="Tsuchikane K."/>
            <person name="Katsumata H."/>
            <person name="Baba S."/>
            <person name="Ohji S."/>
            <person name="Yamazaki S."/>
            <person name="Fujita N."/>
        </authorList>
    </citation>
    <scope>NUCLEOTIDE SEQUENCE [LARGE SCALE GENOMIC DNA]</scope>
    <source>
        <strain evidence="3 4">NBRC 16068</strain>
    </source>
</reference>
<dbReference type="STRING" id="1108045.GORHZ_197_00530"/>
<dbReference type="AlphaFoldDB" id="K6WGK6"/>
<dbReference type="InterPro" id="IPR027051">
    <property type="entry name" value="XdhC_Rossmann_dom"/>
</dbReference>
<evidence type="ECO:0000259" key="1">
    <source>
        <dbReference type="Pfam" id="PF02625"/>
    </source>
</evidence>
<comment type="caution">
    <text evidence="3">The sequence shown here is derived from an EMBL/GenBank/DDBJ whole genome shotgun (WGS) entry which is preliminary data.</text>
</comment>
<evidence type="ECO:0000313" key="4">
    <source>
        <dbReference type="Proteomes" id="UP000008363"/>
    </source>
</evidence>
<evidence type="ECO:0008006" key="5">
    <source>
        <dbReference type="Google" id="ProtNLM"/>
    </source>
</evidence>
<dbReference type="Proteomes" id="UP000008363">
    <property type="component" value="Unassembled WGS sequence"/>
</dbReference>
<accession>K6WGK6</accession>
<dbReference type="InterPro" id="IPR052698">
    <property type="entry name" value="MoCofactor_Util/Proc"/>
</dbReference>
<organism evidence="3 4">
    <name type="scientific">Gordonia rhizosphera NBRC 16068</name>
    <dbReference type="NCBI Taxonomy" id="1108045"/>
    <lineage>
        <taxon>Bacteria</taxon>
        <taxon>Bacillati</taxon>
        <taxon>Actinomycetota</taxon>
        <taxon>Actinomycetes</taxon>
        <taxon>Mycobacteriales</taxon>
        <taxon>Gordoniaceae</taxon>
        <taxon>Gordonia</taxon>
    </lineage>
</organism>
<proteinExistence type="predicted"/>
<dbReference type="Pfam" id="PF02625">
    <property type="entry name" value="XdhC_CoxI"/>
    <property type="match status" value="1"/>
</dbReference>